<dbReference type="RefSeq" id="WP_281932025.1">
    <property type="nucleotide sequence ID" value="NZ_AP027142.1"/>
</dbReference>
<dbReference type="EMBL" id="AP027142">
    <property type="protein sequence ID" value="BDV35374.1"/>
    <property type="molecule type" value="Genomic_DNA"/>
</dbReference>
<dbReference type="Pfam" id="PF08972">
    <property type="entry name" value="DUF1902"/>
    <property type="match status" value="1"/>
</dbReference>
<organism evidence="2 3">
    <name type="scientific">Methylocystis iwaonis</name>
    <dbReference type="NCBI Taxonomy" id="2885079"/>
    <lineage>
        <taxon>Bacteria</taxon>
        <taxon>Pseudomonadati</taxon>
        <taxon>Pseudomonadota</taxon>
        <taxon>Alphaproteobacteria</taxon>
        <taxon>Hyphomicrobiales</taxon>
        <taxon>Methylocystaceae</taxon>
        <taxon>Methylocystis</taxon>
    </lineage>
</organism>
<gene>
    <name evidence="2" type="ORF">SS37A_29030</name>
</gene>
<dbReference type="Proteomes" id="UP001317629">
    <property type="component" value="Chromosome"/>
</dbReference>
<evidence type="ECO:0000313" key="3">
    <source>
        <dbReference type="Proteomes" id="UP001317629"/>
    </source>
</evidence>
<dbReference type="Gene3D" id="3.30.2390.10">
    <property type="entry name" value="TTHA1013-like"/>
    <property type="match status" value="1"/>
</dbReference>
<dbReference type="InterPro" id="IPR035069">
    <property type="entry name" value="TTHA1013/TTHA0281-like"/>
</dbReference>
<sequence length="75" mass="8023">MPKPVQIDAEWDDEARVWIATSDDAPGLVVEAETWQAMIDDVRAVLPALLGLNEGFAGGLTLTFRAETRLALAGG</sequence>
<dbReference type="SUPFAM" id="SSF143100">
    <property type="entry name" value="TTHA1013/TTHA0281-like"/>
    <property type="match status" value="1"/>
</dbReference>
<evidence type="ECO:0000259" key="1">
    <source>
        <dbReference type="Pfam" id="PF08972"/>
    </source>
</evidence>
<feature type="domain" description="DUF1902" evidence="1">
    <location>
        <begin position="6"/>
        <end position="68"/>
    </location>
</feature>
<dbReference type="InterPro" id="IPR015066">
    <property type="entry name" value="DUF1902"/>
</dbReference>
<evidence type="ECO:0000313" key="2">
    <source>
        <dbReference type="EMBL" id="BDV35374.1"/>
    </source>
</evidence>
<proteinExistence type="predicted"/>
<keyword evidence="3" id="KW-1185">Reference proteome</keyword>
<accession>A0ABN6VJ04</accession>
<name>A0ABN6VJ04_9HYPH</name>
<reference evidence="2 3" key="1">
    <citation type="journal article" date="2023" name="Int. J. Syst. Evol. Microbiol.">
        <title>Methylocystis iwaonis sp. nov., a type II methane-oxidizing bacterium from surface soil of a rice paddy field in Japan, and emended description of the genus Methylocystis (ex Whittenbury et al. 1970) Bowman et al. 1993.</title>
        <authorList>
            <person name="Kaise H."/>
            <person name="Sawadogo J.B."/>
            <person name="Alam M.S."/>
            <person name="Ueno C."/>
            <person name="Dianou D."/>
            <person name="Shinjo R."/>
            <person name="Asakawa S."/>
        </authorList>
    </citation>
    <scope>NUCLEOTIDE SEQUENCE [LARGE SCALE GENOMIC DNA]</scope>
    <source>
        <strain evidence="2 3">SS37A-Re</strain>
    </source>
</reference>
<protein>
    <recommendedName>
        <fullName evidence="1">DUF1902 domain-containing protein</fullName>
    </recommendedName>
</protein>